<protein>
    <recommendedName>
        <fullName evidence="8">PHD-type domain-containing protein</fullName>
    </recommendedName>
</protein>
<feature type="compositionally biased region" description="Polar residues" evidence="7">
    <location>
        <begin position="295"/>
        <end position="304"/>
    </location>
</feature>
<keyword evidence="4" id="KW-0862">Zinc</keyword>
<evidence type="ECO:0000313" key="10">
    <source>
        <dbReference type="Proteomes" id="UP000032180"/>
    </source>
</evidence>
<dbReference type="InterPro" id="IPR013083">
    <property type="entry name" value="Znf_RING/FYVE/PHD"/>
</dbReference>
<dbReference type="GO" id="GO:0006357">
    <property type="term" value="P:regulation of transcription by RNA polymerase II"/>
    <property type="evidence" value="ECO:0007669"/>
    <property type="project" value="TreeGrafter"/>
</dbReference>
<keyword evidence="10" id="KW-1185">Reference proteome</keyword>
<accession>A0A0D9VAP8</accession>
<evidence type="ECO:0000259" key="8">
    <source>
        <dbReference type="PROSITE" id="PS50016"/>
    </source>
</evidence>
<evidence type="ECO:0000256" key="1">
    <source>
        <dbReference type="ARBA" id="ARBA00004123"/>
    </source>
</evidence>
<sequence length="742" mass="78413">MSSSPAPAKKEINAITASPSAAAGNTFRVLNSGSSAAANAAAAAPFILSPRAPPPPLRSPQLRGVANYGGFPATGGASPASRTPTPPHVIQQLMVLAGWSNRSPWMQPMSPLASPSPPSLFPSPSSSGRFSSPRGTPSPTFAAYRTLPPSPTVASNVAGARSSNNAPLSPAGGVRAINGGAVAAPVRLAPVLAMPSAGAVAAGGKGKAAAASGRGRKRAPAKASNDPAAAGSSDKKQPRKRAKNAAAAADVIVVDDDVTPPASSNPDTDHPNNSAAAAAASPEATTPSKSRTKRNTTAAASPSSGVAGRKKKNATATAAATATPAAAAAAPAKRKSKKKHTVLTWLIESTFLKERSKVFYVTPTAGEKVITGTVTKSGIRCGCCNKTIPISEIESHAGCEEKKNSAESQPWEKLLLMSGKPLSQCLREAWEHERVIAMRAQEKGKFSMEQEEMSSIAKKKQIAKTKKIMTPLLIDRVAASCSSSPARKNVAGGKDGSDDACGVCADGGQLICCDTCPSTFHPDCLSIHQVPEGSWNCHFCRCVICMANDVHGLSTCQHCTRKYHQYCRPLQSPGYEIGPYCTETCKKMSSQLSDMIGDMNHTEDGFSWTLLKIQKDELITSEDMLVVLECNVKLAVAHGVLNECFNPVQDRRTKIDMLHQAVYSLRSEFKRVSFEGFYTMVLEKDGEIISVALLRFHGRKLAEMPFAGTLPAYQKQGMMRRLVKAVEQVHNNLLILHLLIIY</sequence>
<evidence type="ECO:0000256" key="3">
    <source>
        <dbReference type="ARBA" id="ARBA00022771"/>
    </source>
</evidence>
<dbReference type="Gramene" id="LPERR01G39430.1">
    <property type="protein sequence ID" value="LPERR01G39430.1"/>
    <property type="gene ID" value="LPERR01G39430"/>
</dbReference>
<dbReference type="InterPro" id="IPR019787">
    <property type="entry name" value="Znf_PHD-finger"/>
</dbReference>
<feature type="compositionally biased region" description="Low complexity" evidence="7">
    <location>
        <begin position="221"/>
        <end position="230"/>
    </location>
</feature>
<dbReference type="InterPro" id="IPR016181">
    <property type="entry name" value="Acyl_CoA_acyltransferase"/>
</dbReference>
<evidence type="ECO:0000256" key="5">
    <source>
        <dbReference type="ARBA" id="ARBA00023242"/>
    </source>
</evidence>
<dbReference type="AlphaFoldDB" id="A0A0D9VAP8"/>
<evidence type="ECO:0000256" key="4">
    <source>
        <dbReference type="ARBA" id="ARBA00022833"/>
    </source>
</evidence>
<feature type="compositionally biased region" description="Low complexity" evidence="7">
    <location>
        <begin position="122"/>
        <end position="140"/>
    </location>
</feature>
<name>A0A0D9VAP8_9ORYZ</name>
<dbReference type="Gene3D" id="3.30.40.10">
    <property type="entry name" value="Zinc/RING finger domain, C3HC4 (zinc finger)"/>
    <property type="match status" value="1"/>
</dbReference>
<feature type="region of interest" description="Disordered" evidence="7">
    <location>
        <begin position="209"/>
        <end position="334"/>
    </location>
</feature>
<dbReference type="InterPro" id="IPR056511">
    <property type="entry name" value="IDM1_C"/>
</dbReference>
<dbReference type="SMART" id="SM00249">
    <property type="entry name" value="PHD"/>
    <property type="match status" value="1"/>
</dbReference>
<evidence type="ECO:0000313" key="9">
    <source>
        <dbReference type="EnsemblPlants" id="LPERR01G39430.1"/>
    </source>
</evidence>
<dbReference type="SUPFAM" id="SSF57903">
    <property type="entry name" value="FYVE/PHD zinc finger"/>
    <property type="match status" value="1"/>
</dbReference>
<reference evidence="9 10" key="1">
    <citation type="submission" date="2012-08" db="EMBL/GenBank/DDBJ databases">
        <title>Oryza genome evolution.</title>
        <authorList>
            <person name="Wing R.A."/>
        </authorList>
    </citation>
    <scope>NUCLEOTIDE SEQUENCE</scope>
</reference>
<dbReference type="PROSITE" id="PS50016">
    <property type="entry name" value="ZF_PHD_2"/>
    <property type="match status" value="1"/>
</dbReference>
<dbReference type="GO" id="GO:0003714">
    <property type="term" value="F:transcription corepressor activity"/>
    <property type="evidence" value="ECO:0007669"/>
    <property type="project" value="InterPro"/>
</dbReference>
<reference evidence="10" key="2">
    <citation type="submission" date="2013-12" db="EMBL/GenBank/DDBJ databases">
        <authorList>
            <person name="Yu Y."/>
            <person name="Lee S."/>
            <person name="de Baynast K."/>
            <person name="Wissotski M."/>
            <person name="Liu L."/>
            <person name="Talag J."/>
            <person name="Goicoechea J."/>
            <person name="Angelova A."/>
            <person name="Jetty R."/>
            <person name="Kudrna D."/>
            <person name="Golser W."/>
            <person name="Rivera L."/>
            <person name="Zhang J."/>
            <person name="Wing R."/>
        </authorList>
    </citation>
    <scope>NUCLEOTIDE SEQUENCE</scope>
</reference>
<feature type="compositionally biased region" description="Low complexity" evidence="7">
    <location>
        <begin position="271"/>
        <end position="288"/>
    </location>
</feature>
<dbReference type="InterPro" id="IPR019786">
    <property type="entry name" value="Zinc_finger_PHD-type_CS"/>
</dbReference>
<dbReference type="Pfam" id="PF23209">
    <property type="entry name" value="IDM1_C"/>
    <property type="match status" value="1"/>
</dbReference>
<dbReference type="eggNOG" id="ENOG502QRCD">
    <property type="taxonomic scope" value="Eukaryota"/>
</dbReference>
<organism evidence="9 10">
    <name type="scientific">Leersia perrieri</name>
    <dbReference type="NCBI Taxonomy" id="77586"/>
    <lineage>
        <taxon>Eukaryota</taxon>
        <taxon>Viridiplantae</taxon>
        <taxon>Streptophyta</taxon>
        <taxon>Embryophyta</taxon>
        <taxon>Tracheophyta</taxon>
        <taxon>Spermatophyta</taxon>
        <taxon>Magnoliopsida</taxon>
        <taxon>Liliopsida</taxon>
        <taxon>Poales</taxon>
        <taxon>Poaceae</taxon>
        <taxon>BOP clade</taxon>
        <taxon>Oryzoideae</taxon>
        <taxon>Oryzeae</taxon>
        <taxon>Oryzinae</taxon>
        <taxon>Leersia</taxon>
    </lineage>
</organism>
<dbReference type="PANTHER" id="PTHR46309:SF21">
    <property type="entry name" value="ACYL-COA N-ACYLTRANSFERASE WITH RING_FYVE_PHD-TYPE ZINC FINGER PROTEIN"/>
    <property type="match status" value="1"/>
</dbReference>
<dbReference type="SUPFAM" id="SSF55729">
    <property type="entry name" value="Acyl-CoA N-acyltransferases (Nat)"/>
    <property type="match status" value="1"/>
</dbReference>
<feature type="domain" description="PHD-type" evidence="8">
    <location>
        <begin position="498"/>
        <end position="543"/>
    </location>
</feature>
<keyword evidence="5" id="KW-0539">Nucleus</keyword>
<evidence type="ECO:0000256" key="2">
    <source>
        <dbReference type="ARBA" id="ARBA00022723"/>
    </source>
</evidence>
<dbReference type="InterPro" id="IPR032308">
    <property type="entry name" value="TDBD"/>
</dbReference>
<dbReference type="GO" id="GO:0008270">
    <property type="term" value="F:zinc ion binding"/>
    <property type="evidence" value="ECO:0007669"/>
    <property type="project" value="UniProtKB-KW"/>
</dbReference>
<dbReference type="InterPro" id="IPR011011">
    <property type="entry name" value="Znf_FYVE_PHD"/>
</dbReference>
<feature type="compositionally biased region" description="Low complexity" evidence="7">
    <location>
        <begin position="314"/>
        <end position="331"/>
    </location>
</feature>
<dbReference type="GO" id="GO:0005634">
    <property type="term" value="C:nucleus"/>
    <property type="evidence" value="ECO:0007669"/>
    <property type="project" value="UniProtKB-SubCell"/>
</dbReference>
<dbReference type="Proteomes" id="UP000032180">
    <property type="component" value="Chromosome 1"/>
</dbReference>
<reference evidence="9" key="3">
    <citation type="submission" date="2015-04" db="UniProtKB">
        <authorList>
            <consortium name="EnsemblPlants"/>
        </authorList>
    </citation>
    <scope>IDENTIFICATION</scope>
</reference>
<dbReference type="Pfam" id="PF00628">
    <property type="entry name" value="PHD"/>
    <property type="match status" value="1"/>
</dbReference>
<evidence type="ECO:0000256" key="6">
    <source>
        <dbReference type="PROSITE-ProRule" id="PRU00146"/>
    </source>
</evidence>
<dbReference type="InterPro" id="IPR042163">
    <property type="entry name" value="PHF12"/>
</dbReference>
<dbReference type="PANTHER" id="PTHR46309">
    <property type="entry name" value="PHD FINGER PROTEIN 12"/>
    <property type="match status" value="1"/>
</dbReference>
<dbReference type="Pfam" id="PF16135">
    <property type="entry name" value="TDBD"/>
    <property type="match status" value="1"/>
</dbReference>
<feature type="region of interest" description="Disordered" evidence="7">
    <location>
        <begin position="108"/>
        <end position="147"/>
    </location>
</feature>
<comment type="subcellular location">
    <subcellularLocation>
        <location evidence="1">Nucleus</location>
    </subcellularLocation>
</comment>
<dbReference type="CDD" id="cd15567">
    <property type="entry name" value="PHD4_NSD"/>
    <property type="match status" value="1"/>
</dbReference>
<dbReference type="PROSITE" id="PS01359">
    <property type="entry name" value="ZF_PHD_1"/>
    <property type="match status" value="1"/>
</dbReference>
<dbReference type="EnsemblPlants" id="LPERR01G39430.1">
    <property type="protein sequence ID" value="LPERR01G39430.1"/>
    <property type="gene ID" value="LPERR01G39430"/>
</dbReference>
<keyword evidence="3 6" id="KW-0863">Zinc-finger</keyword>
<dbReference type="CDD" id="cd04301">
    <property type="entry name" value="NAT_SF"/>
    <property type="match status" value="1"/>
</dbReference>
<keyword evidence="2" id="KW-0479">Metal-binding</keyword>
<evidence type="ECO:0000256" key="7">
    <source>
        <dbReference type="SAM" id="MobiDB-lite"/>
    </source>
</evidence>
<dbReference type="HOGENOM" id="CLU_010216_0_0_1"/>
<dbReference type="InterPro" id="IPR001965">
    <property type="entry name" value="Znf_PHD"/>
</dbReference>
<proteinExistence type="predicted"/>